<name>B4SBS0_PELPB</name>
<feature type="transmembrane region" description="Helical" evidence="6">
    <location>
        <begin position="82"/>
        <end position="105"/>
    </location>
</feature>
<sequence length="498" mass="53546" precursor="true">MNRNAVIAGQAGFSFAGFLFGQTARFAYNLVVARLLGVDALGTYALAIAVIQIAEVLAVAGLDSGLLRFVSLHRDDPLRQRAVIGAALKMSITLSLIVALLLLLFSAPISTILNGSSLLRLAICCYAAAIPFNVATLLFGHAMQGFRQLKPKIVATQIVSPLLLLLLTLLFRYTAGEDAALFFPFALAGVGAFFWIRPSLSRISGTLQGDILHAHTDKVMLAYAIPFMAVSLLSMMSHWLDVMMLGMLTDTATVGLYHPAARTAGLIRSVLLAFTGIAAPMIAELHTGRQNAEIGRIFKMVTRWIVTVVLPPAILFMVLPELVLSVFGARFAAEGAVALLLLTVASFLQASFGLSATVLAMTGHARLSLLNALAALGLQVALNFLLIPKMGLNGAALATLLLFLMLSVLRLVEIRRILKIHPFGKALWKPFTAGLSTALLLMALRPWLLGLPPFAALAVSALLSLCSFTVLLLLLKLEEEEREIILKHLPFLDKNPKP</sequence>
<dbReference type="PANTHER" id="PTHR30250">
    <property type="entry name" value="PST FAMILY PREDICTED COLANIC ACID TRANSPORTER"/>
    <property type="match status" value="1"/>
</dbReference>
<dbReference type="eggNOG" id="COG2244">
    <property type="taxonomic scope" value="Bacteria"/>
</dbReference>
<dbReference type="KEGG" id="pph:Ppha_0259"/>
<feature type="transmembrane region" description="Helical" evidence="6">
    <location>
        <begin position="153"/>
        <end position="173"/>
    </location>
</feature>
<feature type="transmembrane region" description="Helical" evidence="6">
    <location>
        <begin position="45"/>
        <end position="70"/>
    </location>
</feature>
<evidence type="ECO:0000256" key="1">
    <source>
        <dbReference type="ARBA" id="ARBA00004651"/>
    </source>
</evidence>
<evidence type="ECO:0000256" key="6">
    <source>
        <dbReference type="SAM" id="Phobius"/>
    </source>
</evidence>
<feature type="transmembrane region" description="Helical" evidence="6">
    <location>
        <begin position="179"/>
        <end position="198"/>
    </location>
</feature>
<feature type="transmembrane region" description="Helical" evidence="6">
    <location>
        <begin position="260"/>
        <end position="283"/>
    </location>
</feature>
<accession>B4SBS0</accession>
<evidence type="ECO:0000256" key="2">
    <source>
        <dbReference type="ARBA" id="ARBA00022475"/>
    </source>
</evidence>
<feature type="transmembrane region" description="Helical" evidence="6">
    <location>
        <begin position="426"/>
        <end position="448"/>
    </location>
</feature>
<feature type="transmembrane region" description="Helical" evidence="6">
    <location>
        <begin position="304"/>
        <end position="329"/>
    </location>
</feature>
<reference evidence="7 8" key="1">
    <citation type="submission" date="2008-06" db="EMBL/GenBank/DDBJ databases">
        <title>Complete sequence of Pelodictyon phaeoclathratiforme BU-1.</title>
        <authorList>
            <consortium name="US DOE Joint Genome Institute"/>
            <person name="Lucas S."/>
            <person name="Copeland A."/>
            <person name="Lapidus A."/>
            <person name="Glavina del Rio T."/>
            <person name="Dalin E."/>
            <person name="Tice H."/>
            <person name="Bruce D."/>
            <person name="Goodwin L."/>
            <person name="Pitluck S."/>
            <person name="Schmutz J."/>
            <person name="Larimer F."/>
            <person name="Land M."/>
            <person name="Hauser L."/>
            <person name="Kyrpides N."/>
            <person name="Mikhailova N."/>
            <person name="Liu Z."/>
            <person name="Li T."/>
            <person name="Zhao F."/>
            <person name="Overmann J."/>
            <person name="Bryant D.A."/>
            <person name="Richardson P."/>
        </authorList>
    </citation>
    <scope>NUCLEOTIDE SEQUENCE [LARGE SCALE GENOMIC DNA]</scope>
    <source>
        <strain evidence="8">DSM 5477 / BU-1</strain>
    </source>
</reference>
<evidence type="ECO:0000313" key="7">
    <source>
        <dbReference type="EMBL" id="ACF42595.1"/>
    </source>
</evidence>
<feature type="transmembrane region" description="Helical" evidence="6">
    <location>
        <begin position="335"/>
        <end position="360"/>
    </location>
</feature>
<dbReference type="Proteomes" id="UP000002724">
    <property type="component" value="Chromosome"/>
</dbReference>
<dbReference type="InterPro" id="IPR002797">
    <property type="entry name" value="Polysacc_synth"/>
</dbReference>
<dbReference type="AlphaFoldDB" id="B4SBS0"/>
<dbReference type="RefSeq" id="WP_012507091.1">
    <property type="nucleotide sequence ID" value="NC_011060.1"/>
</dbReference>
<keyword evidence="4 6" id="KW-1133">Transmembrane helix</keyword>
<dbReference type="InterPro" id="IPR050833">
    <property type="entry name" value="Poly_Biosynth_Transport"/>
</dbReference>
<feature type="transmembrane region" description="Helical" evidence="6">
    <location>
        <begin position="454"/>
        <end position="475"/>
    </location>
</feature>
<dbReference type="STRING" id="324925.Ppha_0259"/>
<organism evidence="7 8">
    <name type="scientific">Pelodictyon phaeoclathratiforme (strain DSM 5477 / BU-1)</name>
    <dbReference type="NCBI Taxonomy" id="324925"/>
    <lineage>
        <taxon>Bacteria</taxon>
        <taxon>Pseudomonadati</taxon>
        <taxon>Chlorobiota</taxon>
        <taxon>Chlorobiia</taxon>
        <taxon>Chlorobiales</taxon>
        <taxon>Chlorobiaceae</taxon>
        <taxon>Chlorobium/Pelodictyon group</taxon>
        <taxon>Pelodictyon</taxon>
    </lineage>
</organism>
<dbReference type="PANTHER" id="PTHR30250:SF11">
    <property type="entry name" value="O-ANTIGEN TRANSPORTER-RELATED"/>
    <property type="match status" value="1"/>
</dbReference>
<keyword evidence="2" id="KW-1003">Cell membrane</keyword>
<dbReference type="OrthoDB" id="596916at2"/>
<dbReference type="GO" id="GO:0005886">
    <property type="term" value="C:plasma membrane"/>
    <property type="evidence" value="ECO:0007669"/>
    <property type="project" value="UniProtKB-SubCell"/>
</dbReference>
<dbReference type="Pfam" id="PF01943">
    <property type="entry name" value="Polysacc_synt"/>
    <property type="match status" value="1"/>
</dbReference>
<comment type="subcellular location">
    <subcellularLocation>
        <location evidence="1">Cell membrane</location>
        <topology evidence="1">Multi-pass membrane protein</topology>
    </subcellularLocation>
</comment>
<feature type="transmembrane region" description="Helical" evidence="6">
    <location>
        <begin position="219"/>
        <end position="240"/>
    </location>
</feature>
<feature type="transmembrane region" description="Helical" evidence="6">
    <location>
        <begin position="367"/>
        <end position="388"/>
    </location>
</feature>
<keyword evidence="8" id="KW-1185">Reference proteome</keyword>
<evidence type="ECO:0000256" key="5">
    <source>
        <dbReference type="ARBA" id="ARBA00023136"/>
    </source>
</evidence>
<keyword evidence="3 6" id="KW-0812">Transmembrane</keyword>
<feature type="transmembrane region" description="Helical" evidence="6">
    <location>
        <begin position="394"/>
        <end position="414"/>
    </location>
</feature>
<evidence type="ECO:0000256" key="4">
    <source>
        <dbReference type="ARBA" id="ARBA00022989"/>
    </source>
</evidence>
<dbReference type="EMBL" id="CP001110">
    <property type="protein sequence ID" value="ACF42595.1"/>
    <property type="molecule type" value="Genomic_DNA"/>
</dbReference>
<protein>
    <submittedName>
        <fullName evidence="7">Polysaccharide biosynthesis protein</fullName>
    </submittedName>
</protein>
<gene>
    <name evidence="7" type="ordered locus">Ppha_0259</name>
</gene>
<feature type="transmembrane region" description="Helical" evidence="6">
    <location>
        <begin position="117"/>
        <end position="141"/>
    </location>
</feature>
<evidence type="ECO:0000313" key="8">
    <source>
        <dbReference type="Proteomes" id="UP000002724"/>
    </source>
</evidence>
<evidence type="ECO:0000256" key="3">
    <source>
        <dbReference type="ARBA" id="ARBA00022692"/>
    </source>
</evidence>
<proteinExistence type="predicted"/>
<dbReference type="HOGENOM" id="CLU_022017_5_1_10"/>
<keyword evidence="5 6" id="KW-0472">Membrane</keyword>